<proteinExistence type="predicted"/>
<dbReference type="RefSeq" id="WP_100305260.1">
    <property type="nucleotide sequence ID" value="NZ_PGET01000001.1"/>
</dbReference>
<reference evidence="1 2" key="1">
    <citation type="submission" date="2017-11" db="EMBL/GenBank/DDBJ databases">
        <title>Understudied soil microbes with underappreciated capabilities: Untangling the Clostridium saccharolyticum group.</title>
        <authorList>
            <person name="Leschine S."/>
        </authorList>
    </citation>
    <scope>NUCLEOTIDE SEQUENCE [LARGE SCALE GENOMIC DNA]</scope>
    <source>
        <strain evidence="1 2">18A</strain>
    </source>
</reference>
<accession>A0A2M8Z5U3</accession>
<name>A0A2M8Z5U3_9FIRM</name>
<dbReference type="GO" id="GO:0016740">
    <property type="term" value="F:transferase activity"/>
    <property type="evidence" value="ECO:0007669"/>
    <property type="project" value="UniProtKB-KW"/>
</dbReference>
<dbReference type="AlphaFoldDB" id="A0A2M8Z5U3"/>
<sequence>MAILTESKIKRLLRTTNLKETKFLVLEPGTVITPSAKEYLKDITIEYMKIPEASEAKTQEATFPMTQLNVNEPQNAKNIQDVLIVKNRNGQVMWKSHLTYQFGIKINITISHIVTLQKKSYSIGNTELVEALNTILMVVKTITMETLASYRLDLVQEIEKMLEDKKPYVDSIYPEGSFIPTYKDEECVIALFELHAYLQELEHFIAKEMKEGLKFEDYIKCISIATTLKDYCWVLMVQMKEYSVE</sequence>
<protein>
    <submittedName>
        <fullName evidence="1">Ethanolamine utilization cobalamin adenosyltransferase</fullName>
    </submittedName>
</protein>
<dbReference type="OrthoDB" id="306726at2"/>
<evidence type="ECO:0000313" key="2">
    <source>
        <dbReference type="Proteomes" id="UP000231092"/>
    </source>
</evidence>
<dbReference type="EMBL" id="PGET01000001">
    <property type="protein sequence ID" value="PJJ28800.1"/>
    <property type="molecule type" value="Genomic_DNA"/>
</dbReference>
<gene>
    <name evidence="1" type="ORF">H171_2322</name>
</gene>
<comment type="caution">
    <text evidence="1">The sequence shown here is derived from an EMBL/GenBank/DDBJ whole genome shotgun (WGS) entry which is preliminary data.</text>
</comment>
<evidence type="ECO:0000313" key="1">
    <source>
        <dbReference type="EMBL" id="PJJ28800.1"/>
    </source>
</evidence>
<dbReference type="Proteomes" id="UP000231092">
    <property type="component" value="Unassembled WGS sequence"/>
</dbReference>
<organism evidence="1 2">
    <name type="scientific">[Clostridium] celerecrescens 18A</name>
    <dbReference type="NCBI Taxonomy" id="1286362"/>
    <lineage>
        <taxon>Bacteria</taxon>
        <taxon>Bacillati</taxon>
        <taxon>Bacillota</taxon>
        <taxon>Clostridia</taxon>
        <taxon>Lachnospirales</taxon>
        <taxon>Lachnospiraceae</taxon>
        <taxon>Lacrimispora</taxon>
    </lineage>
</organism>
<keyword evidence="1" id="KW-0808">Transferase</keyword>